<reference evidence="3 4" key="1">
    <citation type="journal article" date="2010" name="Int. J. Syst. Evol. Microbiol.">
        <title>Bacillus horneckiae sp. nov., isolated from a spacecraft-assembly clean room.</title>
        <authorList>
            <person name="Vaishampayan P."/>
            <person name="Probst A."/>
            <person name="Krishnamurthi S."/>
            <person name="Ghosh S."/>
            <person name="Osman S."/>
            <person name="McDowall A."/>
            <person name="Ruckmani A."/>
            <person name="Mayilraj S."/>
            <person name="Venkateswaran K."/>
        </authorList>
    </citation>
    <scope>NUCLEOTIDE SEQUENCE [LARGE SCALE GENOMIC DNA]</scope>
    <source>
        <strain evidence="4">1PO1SC</strain>
    </source>
</reference>
<feature type="transmembrane region" description="Helical" evidence="1">
    <location>
        <begin position="59"/>
        <end position="77"/>
    </location>
</feature>
<feature type="transmembrane region" description="Helical" evidence="1">
    <location>
        <begin position="20"/>
        <end position="39"/>
    </location>
</feature>
<feature type="transmembrane region" description="Helical" evidence="1">
    <location>
        <begin position="114"/>
        <end position="133"/>
    </location>
</feature>
<feature type="transmembrane region" description="Helical" evidence="1">
    <location>
        <begin position="245"/>
        <end position="263"/>
    </location>
</feature>
<keyword evidence="1" id="KW-0812">Transmembrane</keyword>
<dbReference type="InterPro" id="IPR007349">
    <property type="entry name" value="DUF418"/>
</dbReference>
<dbReference type="Pfam" id="PF04235">
    <property type="entry name" value="DUF418"/>
    <property type="match status" value="1"/>
</dbReference>
<keyword evidence="4" id="KW-1185">Reference proteome</keyword>
<feature type="transmembrane region" description="Helical" evidence="1">
    <location>
        <begin position="89"/>
        <end position="108"/>
    </location>
</feature>
<feature type="transmembrane region" description="Helical" evidence="1">
    <location>
        <begin position="275"/>
        <end position="295"/>
    </location>
</feature>
<dbReference type="EMBL" id="PISD01000059">
    <property type="protein sequence ID" value="PKG26764.1"/>
    <property type="molecule type" value="Genomic_DNA"/>
</dbReference>
<evidence type="ECO:0000256" key="1">
    <source>
        <dbReference type="SAM" id="Phobius"/>
    </source>
</evidence>
<dbReference type="AlphaFoldDB" id="A0A2N0ZBA2"/>
<sequence>MKPITENNRIIAIDMMRGFAIFGIFLVNMLSFHTPFIYIDPYTWWDSGIDRNLYTVIDIFVQASFYPLFALLFGYGVMILRERVMAKGLSFPIIAFRRFTFLLILGLLHALLIWHGDILVTYAVIGFIFLLFMKMSAKSLIITGIVMYVLPNILLSLLLLVAMMLEPGSGVTMFVNIESYIHTYQQGSFVEITEQRIEDWYFTNNFGTLPLLVITILPLFLIGAGVQKLKLFEHIELHQSIIKKAAVFTLIAGLAIKAIPYVWDENLAAQYIQDTFGGPLLAIGYSLSIATLATMNKLRKILEPLAYVGRLSISNYLLQSILSTLLFYGYGLGFYGKVSIIEGTVIVIIVFIFQIFLSKLWMKHYYYGPVEWLWRAFTYMKKPELKRK</sequence>
<protein>
    <submittedName>
        <fullName evidence="3">DUF418 domain-containing protein</fullName>
    </submittedName>
</protein>
<organism evidence="3 4">
    <name type="scientific">Cytobacillus horneckiae</name>
    <dbReference type="NCBI Taxonomy" id="549687"/>
    <lineage>
        <taxon>Bacteria</taxon>
        <taxon>Bacillati</taxon>
        <taxon>Bacillota</taxon>
        <taxon>Bacilli</taxon>
        <taxon>Bacillales</taxon>
        <taxon>Bacillaceae</taxon>
        <taxon>Cytobacillus</taxon>
    </lineage>
</organism>
<dbReference type="Proteomes" id="UP000233343">
    <property type="component" value="Unassembled WGS sequence"/>
</dbReference>
<feature type="transmembrane region" description="Helical" evidence="1">
    <location>
        <begin position="206"/>
        <end position="224"/>
    </location>
</feature>
<dbReference type="PANTHER" id="PTHR30590">
    <property type="entry name" value="INNER MEMBRANE PROTEIN"/>
    <property type="match status" value="1"/>
</dbReference>
<comment type="caution">
    <text evidence="3">The sequence shown here is derived from an EMBL/GenBank/DDBJ whole genome shotgun (WGS) entry which is preliminary data.</text>
</comment>
<name>A0A2N0ZBA2_9BACI</name>
<evidence type="ECO:0000259" key="2">
    <source>
        <dbReference type="Pfam" id="PF04235"/>
    </source>
</evidence>
<feature type="transmembrane region" description="Helical" evidence="1">
    <location>
        <begin position="145"/>
        <end position="165"/>
    </location>
</feature>
<proteinExistence type="predicted"/>
<feature type="domain" description="DUF418" evidence="2">
    <location>
        <begin position="228"/>
        <end position="381"/>
    </location>
</feature>
<accession>A0A2N0ZBA2</accession>
<keyword evidence="1" id="KW-0472">Membrane</keyword>
<feature type="transmembrane region" description="Helical" evidence="1">
    <location>
        <begin position="307"/>
        <end position="328"/>
    </location>
</feature>
<evidence type="ECO:0000313" key="4">
    <source>
        <dbReference type="Proteomes" id="UP000233343"/>
    </source>
</evidence>
<dbReference type="RefSeq" id="WP_066196026.1">
    <property type="nucleotide sequence ID" value="NZ_JAMAUX010000003.1"/>
</dbReference>
<keyword evidence="1" id="KW-1133">Transmembrane helix</keyword>
<feature type="transmembrane region" description="Helical" evidence="1">
    <location>
        <begin position="334"/>
        <end position="357"/>
    </location>
</feature>
<dbReference type="PANTHER" id="PTHR30590:SF2">
    <property type="entry name" value="INNER MEMBRANE PROTEIN"/>
    <property type="match status" value="1"/>
</dbReference>
<gene>
    <name evidence="3" type="ORF">CWS20_22560</name>
</gene>
<evidence type="ECO:0000313" key="3">
    <source>
        <dbReference type="EMBL" id="PKG26764.1"/>
    </source>
</evidence>
<dbReference type="InterPro" id="IPR052529">
    <property type="entry name" value="Bact_Transport_Assoc"/>
</dbReference>